<protein>
    <submittedName>
        <fullName evidence="2">Uncharacterized protein</fullName>
    </submittedName>
</protein>
<reference evidence="2" key="1">
    <citation type="journal article" date="2010" name="Science">
        <title>Plasticity of animal genome architecture unmasked by rapid evolution of a pelagic tunicate.</title>
        <authorList>
            <person name="Denoeud F."/>
            <person name="Henriet S."/>
            <person name="Mungpakdee S."/>
            <person name="Aury J.M."/>
            <person name="Da Silva C."/>
            <person name="Brinkmann H."/>
            <person name="Mikhaleva J."/>
            <person name="Olsen L.C."/>
            <person name="Jubin C."/>
            <person name="Canestro C."/>
            <person name="Bouquet J.M."/>
            <person name="Danks G."/>
            <person name="Poulain J."/>
            <person name="Campsteijn C."/>
            <person name="Adamski M."/>
            <person name="Cross I."/>
            <person name="Yadetie F."/>
            <person name="Muffato M."/>
            <person name="Louis A."/>
            <person name="Butcher S."/>
            <person name="Tsagkogeorga G."/>
            <person name="Konrad A."/>
            <person name="Singh S."/>
            <person name="Jensen M.F."/>
            <person name="Cong E.H."/>
            <person name="Eikeseth-Otteraa H."/>
            <person name="Noel B."/>
            <person name="Anthouard V."/>
            <person name="Porcel B.M."/>
            <person name="Kachouri-Lafond R."/>
            <person name="Nishino A."/>
            <person name="Ugolini M."/>
            <person name="Chourrout P."/>
            <person name="Nishida H."/>
            <person name="Aasland R."/>
            <person name="Huzurbazar S."/>
            <person name="Westhof E."/>
            <person name="Delsuc F."/>
            <person name="Lehrach H."/>
            <person name="Reinhardt R."/>
            <person name="Weissenbach J."/>
            <person name="Roy S.W."/>
            <person name="Artiguenave F."/>
            <person name="Postlethwait J.H."/>
            <person name="Manak J.R."/>
            <person name="Thompson E.M."/>
            <person name="Jaillon O."/>
            <person name="Du Pasquier L."/>
            <person name="Boudinot P."/>
            <person name="Liberles D.A."/>
            <person name="Volff J.N."/>
            <person name="Philippe H."/>
            <person name="Lenhard B."/>
            <person name="Roest Crollius H."/>
            <person name="Wincker P."/>
            <person name="Chourrout D."/>
        </authorList>
    </citation>
    <scope>NUCLEOTIDE SEQUENCE [LARGE SCALE GENOMIC DNA]</scope>
</reference>
<dbReference type="EMBL" id="FN653711">
    <property type="protein sequence ID" value="CBY15871.1"/>
    <property type="molecule type" value="Genomic_DNA"/>
</dbReference>
<evidence type="ECO:0000256" key="1">
    <source>
        <dbReference type="SAM" id="MobiDB-lite"/>
    </source>
</evidence>
<dbReference type="InParanoid" id="E4Y1X7"/>
<dbReference type="AlphaFoldDB" id="E4Y1X7"/>
<evidence type="ECO:0000313" key="2">
    <source>
        <dbReference type="EMBL" id="CBY15871.1"/>
    </source>
</evidence>
<gene>
    <name evidence="2" type="ORF">GSOID_T00014195001</name>
</gene>
<keyword evidence="3" id="KW-1185">Reference proteome</keyword>
<name>E4Y1X7_OIKDI</name>
<feature type="region of interest" description="Disordered" evidence="1">
    <location>
        <begin position="1"/>
        <end position="65"/>
    </location>
</feature>
<accession>E4Y1X7</accession>
<sequence>MYTKKAKIEENSPKLIRRIKPKDNANLRNSTGSKNKPITKTGTRDRIPSSNSSVSRSTKKAAVDHEARAKILESRVFELEAKLEIMTKKLSRADELVTIIFPKVIEKKEQQCKNIEEAALEKGGVIDEPSCVRKSNKCRADFKASKRPRKICCSTQCPNFRAINESIRIFRSAKKIETSSKRAQI</sequence>
<organism evidence="2">
    <name type="scientific">Oikopleura dioica</name>
    <name type="common">Tunicate</name>
    <dbReference type="NCBI Taxonomy" id="34765"/>
    <lineage>
        <taxon>Eukaryota</taxon>
        <taxon>Metazoa</taxon>
        <taxon>Chordata</taxon>
        <taxon>Tunicata</taxon>
        <taxon>Appendicularia</taxon>
        <taxon>Copelata</taxon>
        <taxon>Oikopleuridae</taxon>
        <taxon>Oikopleura</taxon>
    </lineage>
</organism>
<feature type="compositionally biased region" description="Polar residues" evidence="1">
    <location>
        <begin position="26"/>
        <end position="41"/>
    </location>
</feature>
<feature type="compositionally biased region" description="Basic and acidic residues" evidence="1">
    <location>
        <begin position="1"/>
        <end position="12"/>
    </location>
</feature>
<dbReference type="Proteomes" id="UP000001307">
    <property type="component" value="Unassembled WGS sequence"/>
</dbReference>
<evidence type="ECO:0000313" key="3">
    <source>
        <dbReference type="Proteomes" id="UP000001307"/>
    </source>
</evidence>
<proteinExistence type="predicted"/>